<keyword evidence="1" id="KW-1133">Transmembrane helix</keyword>
<dbReference type="Pfam" id="PF12138">
    <property type="entry name" value="Spherulin4"/>
    <property type="match status" value="1"/>
</dbReference>
<dbReference type="PANTHER" id="PTHR35040:SF9">
    <property type="entry name" value="4-LIKE CELL SURFACE PROTEIN, PUTATIVE (AFU_ORTHOLOGUE AFUA_4G14080)-RELATED"/>
    <property type="match status" value="1"/>
</dbReference>
<reference evidence="3" key="1">
    <citation type="journal article" date="2005" name="Nature">
        <title>Sequencing of Aspergillus nidulans and comparative analysis with A. fumigatus and A. oryzae.</title>
        <authorList>
            <person name="Galagan J.E."/>
            <person name="Calvo S.E."/>
            <person name="Cuomo C."/>
            <person name="Ma L.J."/>
            <person name="Wortman J.R."/>
            <person name="Batzoglou S."/>
            <person name="Lee S.I."/>
            <person name="Basturkmen M."/>
            <person name="Spevak C.C."/>
            <person name="Clutterbuck J."/>
            <person name="Kapitonov V."/>
            <person name="Jurka J."/>
            <person name="Scazzocchio C."/>
            <person name="Farman M."/>
            <person name="Butler J."/>
            <person name="Purcell S."/>
            <person name="Harris S."/>
            <person name="Braus G.H."/>
            <person name="Draht O."/>
            <person name="Busch S."/>
            <person name="D'Enfert C."/>
            <person name="Bouchier C."/>
            <person name="Goldman G.H."/>
            <person name="Bell-Pedersen D."/>
            <person name="Griffiths-Jones S."/>
            <person name="Doonan J.H."/>
            <person name="Yu J."/>
            <person name="Vienken K."/>
            <person name="Pain A."/>
            <person name="Freitag M."/>
            <person name="Selker E.U."/>
            <person name="Archer D.B."/>
            <person name="Penalva M.A."/>
            <person name="Oakley B.R."/>
            <person name="Momany M."/>
            <person name="Tanaka T."/>
            <person name="Kumagai T."/>
            <person name="Asai K."/>
            <person name="Machida M."/>
            <person name="Nierman W.C."/>
            <person name="Denning D.W."/>
            <person name="Caddick M."/>
            <person name="Hynes M."/>
            <person name="Paoletti M."/>
            <person name="Fischer R."/>
            <person name="Miller B."/>
            <person name="Dyer P."/>
            <person name="Sachs M.S."/>
            <person name="Osmani S.A."/>
            <person name="Birren B.W."/>
        </authorList>
    </citation>
    <scope>NUCLEOTIDE SEQUENCE [LARGE SCALE GENOMIC DNA]</scope>
    <source>
        <strain evidence="3">FGSC A4 / ATCC 38163 / CBS 112.46 / NRRL 194 / M139</strain>
    </source>
</reference>
<dbReference type="PANTHER" id="PTHR35040">
    <property type="match status" value="1"/>
</dbReference>
<dbReference type="Proteomes" id="UP000000560">
    <property type="component" value="Chromosome V"/>
</dbReference>
<dbReference type="VEuPathDB" id="FungiDB:AN8368"/>
<dbReference type="HOGENOM" id="CLU_060605_0_0_1"/>
<keyword evidence="3" id="KW-1185">Reference proteome</keyword>
<dbReference type="GeneID" id="2868776"/>
<keyword evidence="1" id="KW-0472">Membrane</keyword>
<organism evidence="2 3">
    <name type="scientific">Emericella nidulans (strain FGSC A4 / ATCC 38163 / CBS 112.46 / NRRL 194 / M139)</name>
    <name type="common">Aspergillus nidulans</name>
    <dbReference type="NCBI Taxonomy" id="227321"/>
    <lineage>
        <taxon>Eukaryota</taxon>
        <taxon>Fungi</taxon>
        <taxon>Dikarya</taxon>
        <taxon>Ascomycota</taxon>
        <taxon>Pezizomycotina</taxon>
        <taxon>Eurotiomycetes</taxon>
        <taxon>Eurotiomycetidae</taxon>
        <taxon>Eurotiales</taxon>
        <taxon>Aspergillaceae</taxon>
        <taxon>Aspergillus</taxon>
        <taxon>Aspergillus subgen. Nidulantes</taxon>
    </lineage>
</organism>
<keyword evidence="1" id="KW-0812">Transmembrane</keyword>
<dbReference type="KEGG" id="ani:ANIA_08368"/>
<sequence length="305" mass="33928">MESLKHTQEGSNPVSRLRKCDLRRRWWITIGVVVAIAVILAVVIPLALILPNRGDKGEPSSVIFPLYIYPETDSTWAPLYDAIAAHPDLQFLLVVNPSSGPGDSSTPDEAYQTAIRQLNTYANVQKIGYVRTNYAQRNVSEVLADISTYSGWPSQSADLAVTGIFFDESPHQYAAETVEYLERINAAVINASGIGGDKTIIHNPGTLPDSQLVLNTTSITVVFEQSYDHYKTSQESRLSAVADSADRDSWAYIFHSVPQMGNSNMDSFVREISRQAAYLYATTRSTEYYEHFDTRLEEFCDAVPT</sequence>
<gene>
    <name evidence="2" type="ORF">ANIA_08368</name>
</gene>
<name>Q5ATL2_EMENI</name>
<dbReference type="STRING" id="227321.Q5ATL2"/>
<feature type="transmembrane region" description="Helical" evidence="1">
    <location>
        <begin position="26"/>
        <end position="50"/>
    </location>
</feature>
<accession>Q5ATL2</accession>
<dbReference type="OrthoDB" id="5342184at2759"/>
<dbReference type="InterPro" id="IPR021986">
    <property type="entry name" value="Spherulin4"/>
</dbReference>
<dbReference type="OMA" id="AMHGIFF"/>
<dbReference type="eggNOG" id="ENOG502S3WN">
    <property type="taxonomic scope" value="Eukaryota"/>
</dbReference>
<dbReference type="RefSeq" id="XP_681637.1">
    <property type="nucleotide sequence ID" value="XM_676545.2"/>
</dbReference>
<dbReference type="AlphaFoldDB" id="Q5ATL2"/>
<proteinExistence type="predicted"/>
<reference evidence="3" key="2">
    <citation type="journal article" date="2009" name="Fungal Genet. Biol.">
        <title>The 2008 update of the Aspergillus nidulans genome annotation: a community effort.</title>
        <authorList>
            <person name="Wortman J.R."/>
            <person name="Gilsenan J.M."/>
            <person name="Joardar V."/>
            <person name="Deegan J."/>
            <person name="Clutterbuck J."/>
            <person name="Andersen M.R."/>
            <person name="Archer D."/>
            <person name="Bencina M."/>
            <person name="Braus G."/>
            <person name="Coutinho P."/>
            <person name="von Dohren H."/>
            <person name="Doonan J."/>
            <person name="Driessen A.J."/>
            <person name="Durek P."/>
            <person name="Espeso E."/>
            <person name="Fekete E."/>
            <person name="Flipphi M."/>
            <person name="Estrada C.G."/>
            <person name="Geysens S."/>
            <person name="Goldman G."/>
            <person name="de Groot P.W."/>
            <person name="Hansen K."/>
            <person name="Harris S.D."/>
            <person name="Heinekamp T."/>
            <person name="Helmstaedt K."/>
            <person name="Henrissat B."/>
            <person name="Hofmann G."/>
            <person name="Homan T."/>
            <person name="Horio T."/>
            <person name="Horiuchi H."/>
            <person name="James S."/>
            <person name="Jones M."/>
            <person name="Karaffa L."/>
            <person name="Karanyi Z."/>
            <person name="Kato M."/>
            <person name="Keller N."/>
            <person name="Kelly D.E."/>
            <person name="Kiel J.A."/>
            <person name="Kim J.M."/>
            <person name="van der Klei I.J."/>
            <person name="Klis F.M."/>
            <person name="Kovalchuk A."/>
            <person name="Krasevec N."/>
            <person name="Kubicek C.P."/>
            <person name="Liu B."/>
            <person name="Maccabe A."/>
            <person name="Meyer V."/>
            <person name="Mirabito P."/>
            <person name="Miskei M."/>
            <person name="Mos M."/>
            <person name="Mullins J."/>
            <person name="Nelson D.R."/>
            <person name="Nielsen J."/>
            <person name="Oakley B.R."/>
            <person name="Osmani S.A."/>
            <person name="Pakula T."/>
            <person name="Paszewski A."/>
            <person name="Paulsen I."/>
            <person name="Pilsyk S."/>
            <person name="Pocsi I."/>
            <person name="Punt P.J."/>
            <person name="Ram A.F."/>
            <person name="Ren Q."/>
            <person name="Robellet X."/>
            <person name="Robson G."/>
            <person name="Seiboth B."/>
            <person name="van Solingen P."/>
            <person name="Specht T."/>
            <person name="Sun J."/>
            <person name="Taheri-Talesh N."/>
            <person name="Takeshita N."/>
            <person name="Ussery D."/>
            <person name="vanKuyk P.A."/>
            <person name="Visser H."/>
            <person name="van de Vondervoort P.J."/>
            <person name="de Vries R.P."/>
            <person name="Walton J."/>
            <person name="Xiang X."/>
            <person name="Xiong Y."/>
            <person name="Zeng A.P."/>
            <person name="Brandt B.W."/>
            <person name="Cornell M.J."/>
            <person name="van den Hondel C.A."/>
            <person name="Visser J."/>
            <person name="Oliver S.G."/>
            <person name="Turner G."/>
        </authorList>
    </citation>
    <scope>GENOME REANNOTATION</scope>
    <source>
        <strain evidence="3">FGSC A4 / ATCC 38163 / CBS 112.46 / NRRL 194 / M139</strain>
    </source>
</reference>
<evidence type="ECO:0000313" key="3">
    <source>
        <dbReference type="Proteomes" id="UP000000560"/>
    </source>
</evidence>
<evidence type="ECO:0000256" key="1">
    <source>
        <dbReference type="SAM" id="Phobius"/>
    </source>
</evidence>
<accession>C8VE63</accession>
<dbReference type="EMBL" id="BN001305">
    <property type="protein sequence ID" value="CBF80398.1"/>
    <property type="molecule type" value="Genomic_DNA"/>
</dbReference>
<protein>
    <submittedName>
        <fullName evidence="2">Spherulin 4-like cell surface protein, putative (AFU_orthologue AFUA_4G14080)</fullName>
    </submittedName>
</protein>
<dbReference type="InParanoid" id="Q5ATL2"/>
<evidence type="ECO:0000313" key="2">
    <source>
        <dbReference type="EMBL" id="CBF80398.1"/>
    </source>
</evidence>